<evidence type="ECO:0000313" key="3">
    <source>
        <dbReference type="Proteomes" id="UP000327118"/>
    </source>
</evidence>
<proteinExistence type="predicted"/>
<evidence type="ECO:0000256" key="1">
    <source>
        <dbReference type="SAM" id="Phobius"/>
    </source>
</evidence>
<name>A0A5N6ZFW6_9EURO</name>
<dbReference type="AlphaFoldDB" id="A0A5N6ZFW6"/>
<keyword evidence="3" id="KW-1185">Reference proteome</keyword>
<accession>A0A5N6ZFW6</accession>
<dbReference type="EMBL" id="ML739048">
    <property type="protein sequence ID" value="KAE8355679.1"/>
    <property type="molecule type" value="Genomic_DNA"/>
</dbReference>
<keyword evidence="1" id="KW-0812">Transmembrane</keyword>
<feature type="transmembrane region" description="Helical" evidence="1">
    <location>
        <begin position="20"/>
        <end position="42"/>
    </location>
</feature>
<dbReference type="Proteomes" id="UP000327118">
    <property type="component" value="Unassembled WGS sequence"/>
</dbReference>
<reference evidence="3" key="1">
    <citation type="submission" date="2019-04" db="EMBL/GenBank/DDBJ databases">
        <title>Friends and foes A comparative genomics studyof 23 Aspergillus species from section Flavi.</title>
        <authorList>
            <consortium name="DOE Joint Genome Institute"/>
            <person name="Kjaerbolling I."/>
            <person name="Vesth T."/>
            <person name="Frisvad J.C."/>
            <person name="Nybo J.L."/>
            <person name="Theobald S."/>
            <person name="Kildgaard S."/>
            <person name="Isbrandt T."/>
            <person name="Kuo A."/>
            <person name="Sato A."/>
            <person name="Lyhne E.K."/>
            <person name="Kogle M.E."/>
            <person name="Wiebenga A."/>
            <person name="Kun R.S."/>
            <person name="Lubbers R.J."/>
            <person name="Makela M.R."/>
            <person name="Barry K."/>
            <person name="Chovatia M."/>
            <person name="Clum A."/>
            <person name="Daum C."/>
            <person name="Haridas S."/>
            <person name="He G."/>
            <person name="LaButti K."/>
            <person name="Lipzen A."/>
            <person name="Mondo S."/>
            <person name="Riley R."/>
            <person name="Salamov A."/>
            <person name="Simmons B.A."/>
            <person name="Magnuson J.K."/>
            <person name="Henrissat B."/>
            <person name="Mortensen U.H."/>
            <person name="Larsen T.O."/>
            <person name="Devries R.P."/>
            <person name="Grigoriev I.V."/>
            <person name="Machida M."/>
            <person name="Baker S.E."/>
            <person name="Andersen M.R."/>
        </authorList>
    </citation>
    <scope>NUCLEOTIDE SEQUENCE [LARGE SCALE GENOMIC DNA]</scope>
    <source>
        <strain evidence="3">CBS 553.77</strain>
    </source>
</reference>
<keyword evidence="1" id="KW-0472">Membrane</keyword>
<sequence length="135" mass="15903">MWSLCREFRSSLVSDPMRFHISLFYIAIPSSLLVTPSLVYLCKRWNDFLLFSLLFDLCDFHRWDVARVISLTTVSSVATLALYLRWISYVLLLLLYHLIAICRVFVNVVKKLVLRVRLYLCVFRSVVFVFTDGRV</sequence>
<organism evidence="2 3">
    <name type="scientific">Aspergillus coremiiformis</name>
    <dbReference type="NCBI Taxonomy" id="138285"/>
    <lineage>
        <taxon>Eukaryota</taxon>
        <taxon>Fungi</taxon>
        <taxon>Dikarya</taxon>
        <taxon>Ascomycota</taxon>
        <taxon>Pezizomycotina</taxon>
        <taxon>Eurotiomycetes</taxon>
        <taxon>Eurotiomycetidae</taxon>
        <taxon>Eurotiales</taxon>
        <taxon>Aspergillaceae</taxon>
        <taxon>Aspergillus</taxon>
        <taxon>Aspergillus subgen. Circumdati</taxon>
    </lineage>
</organism>
<evidence type="ECO:0000313" key="2">
    <source>
        <dbReference type="EMBL" id="KAE8355679.1"/>
    </source>
</evidence>
<protein>
    <submittedName>
        <fullName evidence="2">Uncharacterized protein</fullName>
    </submittedName>
</protein>
<feature type="transmembrane region" description="Helical" evidence="1">
    <location>
        <begin position="89"/>
        <end position="109"/>
    </location>
</feature>
<keyword evidence="1" id="KW-1133">Transmembrane helix</keyword>
<gene>
    <name evidence="2" type="ORF">BDV28DRAFT_26941</name>
</gene>